<gene>
    <name evidence="3" type="ORF">FGG08_004655</name>
</gene>
<organism evidence="3 4">
    <name type="scientific">Glutinoglossum americanum</name>
    <dbReference type="NCBI Taxonomy" id="1670608"/>
    <lineage>
        <taxon>Eukaryota</taxon>
        <taxon>Fungi</taxon>
        <taxon>Dikarya</taxon>
        <taxon>Ascomycota</taxon>
        <taxon>Pezizomycotina</taxon>
        <taxon>Geoglossomycetes</taxon>
        <taxon>Geoglossales</taxon>
        <taxon>Geoglossaceae</taxon>
        <taxon>Glutinoglossum</taxon>
    </lineage>
</organism>
<protein>
    <submittedName>
        <fullName evidence="3">Uncharacterized protein</fullName>
    </submittedName>
</protein>
<evidence type="ECO:0000313" key="3">
    <source>
        <dbReference type="EMBL" id="KAH0538767.1"/>
    </source>
</evidence>
<evidence type="ECO:0000256" key="1">
    <source>
        <dbReference type="SAM" id="MobiDB-lite"/>
    </source>
</evidence>
<dbReference type="Pfam" id="PF11913">
    <property type="entry name" value="DUF3431"/>
    <property type="match status" value="1"/>
</dbReference>
<reference evidence="3" key="1">
    <citation type="submission" date="2021-03" db="EMBL/GenBank/DDBJ databases">
        <title>Comparative genomics and phylogenomic investigation of the class Geoglossomycetes provide insights into ecological specialization and systematics.</title>
        <authorList>
            <person name="Melie T."/>
            <person name="Pirro S."/>
            <person name="Miller A.N."/>
            <person name="Quandt A."/>
        </authorList>
    </citation>
    <scope>NUCLEOTIDE SEQUENCE</scope>
    <source>
        <strain evidence="3">GBOQ0MN5Z8</strain>
    </source>
</reference>
<keyword evidence="4" id="KW-1185">Reference proteome</keyword>
<dbReference type="InterPro" id="IPR021838">
    <property type="entry name" value="DUF3431"/>
</dbReference>
<evidence type="ECO:0000313" key="4">
    <source>
        <dbReference type="Proteomes" id="UP000698800"/>
    </source>
</evidence>
<dbReference type="Proteomes" id="UP000698800">
    <property type="component" value="Unassembled WGS sequence"/>
</dbReference>
<dbReference type="PANTHER" id="PTHR37490:SF3">
    <property type="entry name" value="DUF3431 DOMAIN CONTAINING PROTEIN"/>
    <property type="match status" value="1"/>
</dbReference>
<dbReference type="EMBL" id="JAGHQL010000097">
    <property type="protein sequence ID" value="KAH0538767.1"/>
    <property type="molecule type" value="Genomic_DNA"/>
</dbReference>
<name>A0A9P8I4U2_9PEZI</name>
<feature type="transmembrane region" description="Helical" evidence="2">
    <location>
        <begin position="7"/>
        <end position="23"/>
    </location>
</feature>
<dbReference type="PANTHER" id="PTHR37490">
    <property type="entry name" value="EXPRESSED PROTEIN"/>
    <property type="match status" value="1"/>
</dbReference>
<evidence type="ECO:0000256" key="2">
    <source>
        <dbReference type="SAM" id="Phobius"/>
    </source>
</evidence>
<dbReference type="OrthoDB" id="426718at2759"/>
<keyword evidence="2" id="KW-1133">Transmembrane helix</keyword>
<feature type="region of interest" description="Disordered" evidence="1">
    <location>
        <begin position="383"/>
        <end position="403"/>
    </location>
</feature>
<proteinExistence type="predicted"/>
<comment type="caution">
    <text evidence="3">The sequence shown here is derived from an EMBL/GenBank/DDBJ whole genome shotgun (WGS) entry which is preliminary data.</text>
</comment>
<sequence>MPRRRRPLMLATIGALIIYLFIFRDSRTEDSFQGRGSVGRFFGLEILPFPQPAGEPAPQYPQWNFSVVAPSSGSNYTRTLVIPRLRSESVSWIEEELPGLDTAIYVVNDPDAPLHPPKNKGNEAMVYLTYIIDHYENLPDIVIFMHAHRLSWHNNDILGNDAAEMIKRLNSEHIMRQGYVNLRCHWKPGCPDWLHPKSHEDDIVKQEQLMLEQSWLELFPLDPLPSVLSQPCCAQFAVSRERVLSVPKSRFVYFRDWLLRTPLSTYISGRIWEYSWQFVFTGQTVLCPAMHVCYCDGYGVCFGGEEEFNRWFKLRYESAQLASEEKGWQLRNGKVKDAESKGSTGELTYFDYPEVGKDDYLRDKIKAIRDELQAMIDAAVERGTDPRNRAMEANREWKEGDGF</sequence>
<keyword evidence="2" id="KW-0812">Transmembrane</keyword>
<keyword evidence="2" id="KW-0472">Membrane</keyword>
<dbReference type="AlphaFoldDB" id="A0A9P8I4U2"/>
<accession>A0A9P8I4U2</accession>